<keyword evidence="4 8" id="KW-0406">Ion transport</keyword>
<dbReference type="GO" id="GO:0005886">
    <property type="term" value="C:plasma membrane"/>
    <property type="evidence" value="ECO:0007669"/>
    <property type="project" value="UniProtKB-SubCell"/>
</dbReference>
<dbReference type="Gene3D" id="1.10.520.20">
    <property type="entry name" value="N-terminal domain of the delta subunit of the F1F0-ATP synthase"/>
    <property type="match status" value="1"/>
</dbReference>
<keyword evidence="10" id="KW-1185">Reference proteome</keyword>
<evidence type="ECO:0000256" key="4">
    <source>
        <dbReference type="ARBA" id="ARBA00023065"/>
    </source>
</evidence>
<evidence type="ECO:0000256" key="8">
    <source>
        <dbReference type="HAMAP-Rule" id="MF_01416"/>
    </source>
</evidence>
<dbReference type="InterPro" id="IPR026015">
    <property type="entry name" value="ATP_synth_OSCP/delta_N_sf"/>
</dbReference>
<dbReference type="EMBL" id="JAGSOT010000013">
    <property type="protein sequence ID" value="MBR7795643.1"/>
    <property type="molecule type" value="Genomic_DNA"/>
</dbReference>
<dbReference type="NCBIfam" id="TIGR01145">
    <property type="entry name" value="ATP_synt_delta"/>
    <property type="match status" value="1"/>
</dbReference>
<comment type="caution">
    <text evidence="9">The sequence shown here is derived from an EMBL/GenBank/DDBJ whole genome shotgun (WGS) entry which is preliminary data.</text>
</comment>
<dbReference type="Proteomes" id="UP000675284">
    <property type="component" value="Unassembled WGS sequence"/>
</dbReference>
<evidence type="ECO:0000256" key="6">
    <source>
        <dbReference type="ARBA" id="ARBA00023196"/>
    </source>
</evidence>
<dbReference type="PROSITE" id="PS00389">
    <property type="entry name" value="ATPASE_DELTA"/>
    <property type="match status" value="1"/>
</dbReference>
<keyword evidence="8" id="KW-1003">Cell membrane</keyword>
<proteinExistence type="inferred from homology"/>
<dbReference type="GO" id="GO:0045259">
    <property type="term" value="C:proton-transporting ATP synthase complex"/>
    <property type="evidence" value="ECO:0007669"/>
    <property type="project" value="UniProtKB-KW"/>
</dbReference>
<dbReference type="NCBIfam" id="NF004403">
    <property type="entry name" value="PRK05758.2-4"/>
    <property type="match status" value="1"/>
</dbReference>
<protein>
    <recommendedName>
        <fullName evidence="8">ATP synthase subunit delta</fullName>
    </recommendedName>
    <alternativeName>
        <fullName evidence="8">ATP synthase F(1) sector subunit delta</fullName>
    </alternativeName>
    <alternativeName>
        <fullName evidence="8">F-type ATPase subunit delta</fullName>
        <shortName evidence="8">F-ATPase subunit delta</shortName>
    </alternativeName>
</protein>
<dbReference type="HAMAP" id="MF_01416">
    <property type="entry name" value="ATP_synth_delta_bact"/>
    <property type="match status" value="1"/>
</dbReference>
<dbReference type="SUPFAM" id="SSF47928">
    <property type="entry name" value="N-terminal domain of the delta subunit of the F1F0-ATP synthase"/>
    <property type="match status" value="1"/>
</dbReference>
<gene>
    <name evidence="8" type="primary">atpH</name>
    <name evidence="9" type="ORF">KCX74_06245</name>
</gene>
<comment type="function">
    <text evidence="8">This protein is part of the stalk that links CF(0) to CF(1). It either transmits conformational changes from CF(0) to CF(1) or is implicated in proton conduction.</text>
</comment>
<evidence type="ECO:0000256" key="2">
    <source>
        <dbReference type="ARBA" id="ARBA00022448"/>
    </source>
</evidence>
<dbReference type="RefSeq" id="WP_026681777.1">
    <property type="nucleotide sequence ID" value="NZ_BAAACY010000106.1"/>
</dbReference>
<dbReference type="PRINTS" id="PR00125">
    <property type="entry name" value="ATPASEDELTA"/>
</dbReference>
<evidence type="ECO:0000256" key="5">
    <source>
        <dbReference type="ARBA" id="ARBA00023136"/>
    </source>
</evidence>
<evidence type="ECO:0000256" key="7">
    <source>
        <dbReference type="ARBA" id="ARBA00023310"/>
    </source>
</evidence>
<keyword evidence="3 8" id="KW-0375">Hydrogen ion transport</keyword>
<keyword evidence="5 8" id="KW-0472">Membrane</keyword>
<comment type="subcellular location">
    <subcellularLocation>
        <location evidence="8">Cell membrane</location>
        <topology evidence="8">Peripheral membrane protein</topology>
    </subcellularLocation>
    <subcellularLocation>
        <location evidence="1">Membrane</location>
    </subcellularLocation>
</comment>
<dbReference type="GO" id="GO:0046933">
    <property type="term" value="F:proton-transporting ATP synthase activity, rotational mechanism"/>
    <property type="evidence" value="ECO:0007669"/>
    <property type="project" value="UniProtKB-UniRule"/>
</dbReference>
<dbReference type="Pfam" id="PF00213">
    <property type="entry name" value="OSCP"/>
    <property type="match status" value="1"/>
</dbReference>
<dbReference type="InterPro" id="IPR000711">
    <property type="entry name" value="ATPase_OSCP/dsu"/>
</dbReference>
<dbReference type="InterPro" id="IPR020781">
    <property type="entry name" value="ATPase_OSCP/d_CS"/>
</dbReference>
<keyword evidence="2 8" id="KW-0813">Transport</keyword>
<dbReference type="AlphaFoldDB" id="A0A941DWV1"/>
<evidence type="ECO:0000313" key="10">
    <source>
        <dbReference type="Proteomes" id="UP000675284"/>
    </source>
</evidence>
<evidence type="ECO:0000313" key="9">
    <source>
        <dbReference type="EMBL" id="MBR7795643.1"/>
    </source>
</evidence>
<evidence type="ECO:0000256" key="3">
    <source>
        <dbReference type="ARBA" id="ARBA00022781"/>
    </source>
</evidence>
<organism evidence="9 10">
    <name type="scientific">Virgibacillus salarius</name>
    <dbReference type="NCBI Taxonomy" id="447199"/>
    <lineage>
        <taxon>Bacteria</taxon>
        <taxon>Bacillati</taxon>
        <taxon>Bacillota</taxon>
        <taxon>Bacilli</taxon>
        <taxon>Bacillales</taxon>
        <taxon>Bacillaceae</taxon>
        <taxon>Virgibacillus</taxon>
    </lineage>
</organism>
<evidence type="ECO:0000256" key="1">
    <source>
        <dbReference type="ARBA" id="ARBA00004370"/>
    </source>
</evidence>
<comment type="similarity">
    <text evidence="8">Belongs to the ATPase delta chain family.</text>
</comment>
<sequence>MSNAVVAKRYAEALFQLGNEKATLEQLLDELRVVKKVVEDNEDLYIFLKHPRITNEKKKQFLDEVFNGLQIDVINTMKLLVERHRIELTSSIIDHFIQLVNDAKGIADATVYSVRKLADEERRELEDSFAKRFNKKKIMLTNVVDPTLIGGMKIRLGNTIYDGSVSGKLKRIERNIVTANK</sequence>
<accession>A0A941DWV1</accession>
<comment type="function">
    <text evidence="8">F(1)F(0) ATP synthase produces ATP from ADP in the presence of a proton or sodium gradient. F-type ATPases consist of two structural domains, F(1) containing the extramembraneous catalytic core and F(0) containing the membrane proton channel, linked together by a central stalk and a peripheral stalk. During catalysis, ATP synthesis in the catalytic domain of F(1) is coupled via a rotary mechanism of the central stalk subunits to proton translocation.</text>
</comment>
<reference evidence="9" key="1">
    <citation type="submission" date="2021-04" db="EMBL/GenBank/DDBJ databases">
        <title>Isolation and polyphasic classification of algal microorganism.</title>
        <authorList>
            <person name="Wang S."/>
        </authorList>
    </citation>
    <scope>NUCLEOTIDE SEQUENCE</scope>
    <source>
        <strain evidence="9">720a</strain>
    </source>
</reference>
<keyword evidence="6 8" id="KW-0139">CF(1)</keyword>
<dbReference type="PANTHER" id="PTHR11910">
    <property type="entry name" value="ATP SYNTHASE DELTA CHAIN"/>
    <property type="match status" value="1"/>
</dbReference>
<keyword evidence="7 8" id="KW-0066">ATP synthesis</keyword>
<name>A0A941DWV1_9BACI</name>